<dbReference type="AlphaFoldDB" id="B3V692"/>
<protein>
    <recommendedName>
        <fullName evidence="7">Putative adenylate kinase</fullName>
        <shortName evidence="7">AK</shortName>
        <ecNumber evidence="7">2.7.4.3</ecNumber>
    </recommendedName>
    <alternativeName>
        <fullName evidence="7">ATP-AMP transphosphorylase</fullName>
    </alternativeName>
</protein>
<feature type="binding site" evidence="7">
    <location>
        <position position="14"/>
    </location>
    <ligand>
        <name>ATP</name>
        <dbReference type="ChEBI" id="CHEBI:30616"/>
    </ligand>
</feature>
<keyword evidence="5 7" id="KW-0418">Kinase</keyword>
<dbReference type="PANTHER" id="PTHR12595:SF0">
    <property type="entry name" value="ADENYLATE KINASE ISOENZYME 6"/>
    <property type="match status" value="1"/>
</dbReference>
<organism evidence="8">
    <name type="scientific">uncultured marine group III euryarchaeote SAT1000-53-B3</name>
    <dbReference type="NCBI Taxonomy" id="526695"/>
    <lineage>
        <taxon>Archaea</taxon>
        <taxon>Methanobacteriati</taxon>
        <taxon>Thermoplasmatota</taxon>
        <taxon>Thermoplasmata</taxon>
        <taxon>Candidatus Thermoprofundales</taxon>
        <taxon>environmental samples</taxon>
    </lineage>
</organism>
<evidence type="ECO:0000256" key="5">
    <source>
        <dbReference type="ARBA" id="ARBA00022777"/>
    </source>
</evidence>
<proteinExistence type="inferred from homology"/>
<keyword evidence="3 7" id="KW-0808">Transferase</keyword>
<reference evidence="8" key="1">
    <citation type="journal article" date="2008" name="ISME J.">
        <title>Hindsight in the relative abundance, metabolic potential and genome dynamics of uncultivated marine archaea from comparative metagenomic analyses of bathypelagic plankton of different oceanic regions.</title>
        <authorList>
            <person name="Martin-Cuadrado A.B."/>
            <person name="Rodriguez-Valera F."/>
            <person name="Moreira D."/>
            <person name="Alba J.C."/>
            <person name="Ivars-Martinez E."/>
            <person name="Henn M.R."/>
            <person name="Talla E."/>
            <person name="Lopez-Garcia P."/>
        </authorList>
    </citation>
    <scope>NUCLEOTIDE SEQUENCE</scope>
</reference>
<dbReference type="GO" id="GO:0016887">
    <property type="term" value="F:ATP hydrolysis activity"/>
    <property type="evidence" value="ECO:0007669"/>
    <property type="project" value="InterPro"/>
</dbReference>
<feature type="binding site" evidence="7">
    <location>
        <position position="11"/>
    </location>
    <ligand>
        <name>ATP</name>
        <dbReference type="ChEBI" id="CHEBI:30616"/>
    </ligand>
</feature>
<dbReference type="GO" id="GO:0005524">
    <property type="term" value="F:ATP binding"/>
    <property type="evidence" value="ECO:0007669"/>
    <property type="project" value="UniProtKB-UniRule"/>
</dbReference>
<reference evidence="8" key="2">
    <citation type="submission" date="2008-08" db="EMBL/GenBank/DDBJ databases">
        <authorList>
            <person name="Martin-Cuadrado A.-B."/>
            <person name="Rodriguez-Valera F."/>
            <person name="Moreira D."/>
            <person name="Alba J.-C."/>
            <person name="Ivars-Martinez E."/>
            <person name="Henn M.R."/>
            <person name="Talla E."/>
            <person name="Lopez-Garcia P."/>
        </authorList>
    </citation>
    <scope>NUCLEOTIDE SEQUENCE</scope>
</reference>
<evidence type="ECO:0000256" key="6">
    <source>
        <dbReference type="ARBA" id="ARBA00022840"/>
    </source>
</evidence>
<comment type="caution">
    <text evidence="7">Lacks conserved residue(s) required for the propagation of feature annotation.</text>
</comment>
<dbReference type="GO" id="GO:0042274">
    <property type="term" value="P:ribosomal small subunit biogenesis"/>
    <property type="evidence" value="ECO:0007669"/>
    <property type="project" value="UniProtKB-UniRule"/>
</dbReference>
<evidence type="ECO:0000313" key="8">
    <source>
        <dbReference type="EMBL" id="ACF09816.2"/>
    </source>
</evidence>
<dbReference type="Gene3D" id="3.40.50.300">
    <property type="entry name" value="P-loop containing nucleotide triphosphate hydrolases"/>
    <property type="match status" value="1"/>
</dbReference>
<keyword evidence="1 7" id="KW-0690">Ribosome biogenesis</keyword>
<comment type="catalytic activity">
    <reaction evidence="7">
        <text>ATP + H2O = ADP + phosphate + H(+)</text>
        <dbReference type="Rhea" id="RHEA:13065"/>
        <dbReference type="ChEBI" id="CHEBI:15377"/>
        <dbReference type="ChEBI" id="CHEBI:15378"/>
        <dbReference type="ChEBI" id="CHEBI:30616"/>
        <dbReference type="ChEBI" id="CHEBI:43474"/>
        <dbReference type="ChEBI" id="CHEBI:456216"/>
    </reaction>
</comment>
<evidence type="ECO:0000256" key="2">
    <source>
        <dbReference type="ARBA" id="ARBA00022552"/>
    </source>
</evidence>
<feature type="binding site" evidence="7">
    <location>
        <position position="13"/>
    </location>
    <ligand>
        <name>ATP</name>
        <dbReference type="ChEBI" id="CHEBI:30616"/>
    </ligand>
</feature>
<feature type="binding site" evidence="7">
    <location>
        <position position="15"/>
    </location>
    <ligand>
        <name>ATP</name>
        <dbReference type="ChEBI" id="CHEBI:30616"/>
    </ligand>
</feature>
<dbReference type="EMBL" id="EU686632">
    <property type="protein sequence ID" value="ACF09816.2"/>
    <property type="molecule type" value="Genomic_DNA"/>
</dbReference>
<dbReference type="InterPro" id="IPR020618">
    <property type="entry name" value="Adenyl_kinase_AK6"/>
</dbReference>
<comment type="function">
    <text evidence="7">Broad-specificity nucleoside monophosphate (NMP) kinase that catalyzes the reversible transfer of the terminal phosphate group between nucleoside triphosphates and monophosphates. Has also ATPase activity. Involved in the late maturation steps of the 30S ribosomal particles, specifically 16S rRNA maturation. While NMP activity is not required for ribosome maturation, ATPase activity is. Associates transiently with small ribosomal subunit protein uS11. ATP hydrolysis breaks the interaction with uS11. May temporarily remove uS11 from the ribosome to enable a conformational change of the ribosomal RNA that is needed for the final maturation step of the small ribosomal subunit.</text>
</comment>
<dbReference type="GO" id="GO:0004017">
    <property type="term" value="F:AMP kinase activity"/>
    <property type="evidence" value="ECO:0007669"/>
    <property type="project" value="UniProtKB-UniRule"/>
</dbReference>
<feature type="region of interest" description="NMP" evidence="7">
    <location>
        <begin position="27"/>
        <end position="47"/>
    </location>
</feature>
<dbReference type="HAMAP" id="MF_00039">
    <property type="entry name" value="Adenylate_kinase_AK6"/>
    <property type="match status" value="1"/>
</dbReference>
<comment type="similarity">
    <text evidence="7">Belongs to the adenylate kinase family. AK6 subfamily.</text>
</comment>
<dbReference type="PANTHER" id="PTHR12595">
    <property type="entry name" value="POS9-ACTIVATING FACTOR FAP7-RELATED"/>
    <property type="match status" value="1"/>
</dbReference>
<comment type="catalytic activity">
    <reaction evidence="7">
        <text>AMP + ATP = 2 ADP</text>
        <dbReference type="Rhea" id="RHEA:12973"/>
        <dbReference type="ChEBI" id="CHEBI:30616"/>
        <dbReference type="ChEBI" id="CHEBI:456215"/>
        <dbReference type="ChEBI" id="CHEBI:456216"/>
        <dbReference type="EC" id="2.7.4.3"/>
    </reaction>
</comment>
<feature type="binding site" evidence="7">
    <location>
        <position position="97"/>
    </location>
    <ligand>
        <name>ATP</name>
        <dbReference type="ChEBI" id="CHEBI:30616"/>
    </ligand>
</feature>
<comment type="subunit">
    <text evidence="7">Interacts with uS11. Not a structural component of 40S pre-ribosomes, but transiently interacts with them by binding to uS11.</text>
</comment>
<evidence type="ECO:0000256" key="4">
    <source>
        <dbReference type="ARBA" id="ARBA00022741"/>
    </source>
</evidence>
<name>B3V692_9ARCH</name>
<keyword evidence="6 7" id="KW-0067">ATP-binding</keyword>
<feature type="region of interest" description="LID" evidence="7">
    <location>
        <begin position="96"/>
        <end position="106"/>
    </location>
</feature>
<dbReference type="GO" id="GO:0006364">
    <property type="term" value="P:rRNA processing"/>
    <property type="evidence" value="ECO:0007669"/>
    <property type="project" value="UniProtKB-KW"/>
</dbReference>
<keyword evidence="4 7" id="KW-0547">Nucleotide-binding</keyword>
<dbReference type="SUPFAM" id="SSF52540">
    <property type="entry name" value="P-loop containing nucleoside triphosphate hydrolases"/>
    <property type="match status" value="1"/>
</dbReference>
<feature type="binding site" evidence="7">
    <location>
        <position position="16"/>
    </location>
    <ligand>
        <name>ATP</name>
        <dbReference type="ChEBI" id="CHEBI:30616"/>
    </ligand>
</feature>
<keyword evidence="2 7" id="KW-0698">rRNA processing</keyword>
<evidence type="ECO:0000256" key="3">
    <source>
        <dbReference type="ARBA" id="ARBA00022679"/>
    </source>
</evidence>
<evidence type="ECO:0000256" key="7">
    <source>
        <dbReference type="HAMAP-Rule" id="MF_00039"/>
    </source>
</evidence>
<dbReference type="Pfam" id="PF13238">
    <property type="entry name" value="AAA_18"/>
    <property type="match status" value="1"/>
</dbReference>
<dbReference type="InterPro" id="IPR027417">
    <property type="entry name" value="P-loop_NTPase"/>
</dbReference>
<sequence>MVRYALTGTPGTGKTTISNALNKKTLHLSELYSEASEEKTTSDEWLIDVEKLNRVFHKKKGDCFIVEGHLSHTLKDVEKVIVLRCDPNILESRMEKRNYSESKIRENLEAEAMGIIYSEAIEIFDRTKVAQLDTTNCTSEQAAEILEQFFEGKGGIL</sequence>
<evidence type="ECO:0000256" key="1">
    <source>
        <dbReference type="ARBA" id="ARBA00022517"/>
    </source>
</evidence>
<dbReference type="EC" id="2.7.4.3" evidence="7"/>
<accession>B3V692</accession>